<reference evidence="6" key="1">
    <citation type="journal article" date="2014" name="Front. Microbiol.">
        <title>High frequency of phylogenetically diverse reductive dehalogenase-homologous genes in deep subseafloor sedimentary metagenomes.</title>
        <authorList>
            <person name="Kawai M."/>
            <person name="Futagami T."/>
            <person name="Toyoda A."/>
            <person name="Takaki Y."/>
            <person name="Nishi S."/>
            <person name="Hori S."/>
            <person name="Arai W."/>
            <person name="Tsubouchi T."/>
            <person name="Morono Y."/>
            <person name="Uchiyama I."/>
            <person name="Ito T."/>
            <person name="Fujiyama A."/>
            <person name="Inagaki F."/>
            <person name="Takami H."/>
        </authorList>
    </citation>
    <scope>NUCLEOTIDE SEQUENCE</scope>
    <source>
        <strain evidence="6">Expedition CK06-06</strain>
    </source>
</reference>
<evidence type="ECO:0000259" key="5">
    <source>
        <dbReference type="Pfam" id="PF17390"/>
    </source>
</evidence>
<name>X0WVN1_9ZZZZ</name>
<keyword evidence="3" id="KW-0378">Hydrolase</keyword>
<dbReference type="InterPro" id="IPR016007">
    <property type="entry name" value="Alpha_rhamnosid"/>
</dbReference>
<sequence length="194" mass="22095">GHLTTGIFGTRYMLDLLSQEGFSQTAYDIVNQKTFPGWGHMLENGATTLWEHWAYSDNTFSHNHPMFGSVSQWFYRWLGGIQPHPDAIGFDRIIIRPQIPSDLKWANCSYDSIRGKITSNWRKTDNSIIMDIKIPANTVATVYLPCSNPETIKENNISVGLAPGVEFERCENNTAIYNIQSGKYHFTLPYKLSK</sequence>
<feature type="domain" description="Alpha-L-rhamnosidase six-hairpin glycosidase" evidence="4">
    <location>
        <begin position="2"/>
        <end position="76"/>
    </location>
</feature>
<dbReference type="InterPro" id="IPR035396">
    <property type="entry name" value="Bac_rhamnosid6H"/>
</dbReference>
<dbReference type="PANTHER" id="PTHR33307">
    <property type="entry name" value="ALPHA-RHAMNOSIDASE (EUROFUNG)"/>
    <property type="match status" value="1"/>
</dbReference>
<protein>
    <recommendedName>
        <fullName evidence="2">alpha-L-rhamnosidase</fullName>
        <ecNumber evidence="2">3.2.1.40</ecNumber>
    </recommendedName>
</protein>
<evidence type="ECO:0000256" key="3">
    <source>
        <dbReference type="ARBA" id="ARBA00022801"/>
    </source>
</evidence>
<dbReference type="AlphaFoldDB" id="X0WVN1"/>
<dbReference type="EMBL" id="BARS01047552">
    <property type="protein sequence ID" value="GAG28478.1"/>
    <property type="molecule type" value="Genomic_DNA"/>
</dbReference>
<proteinExistence type="predicted"/>
<dbReference type="Gene3D" id="2.60.420.10">
    <property type="entry name" value="Maltose phosphorylase, domain 3"/>
    <property type="match status" value="1"/>
</dbReference>
<accession>X0WVN1</accession>
<dbReference type="Pfam" id="PF17389">
    <property type="entry name" value="Bac_rhamnosid6H"/>
    <property type="match status" value="1"/>
</dbReference>
<evidence type="ECO:0000256" key="2">
    <source>
        <dbReference type="ARBA" id="ARBA00012652"/>
    </source>
</evidence>
<gene>
    <name evidence="6" type="ORF">S01H1_71411</name>
</gene>
<dbReference type="InterPro" id="IPR008928">
    <property type="entry name" value="6-hairpin_glycosidase_sf"/>
</dbReference>
<dbReference type="PANTHER" id="PTHR33307:SF6">
    <property type="entry name" value="ALPHA-RHAMNOSIDASE (EUROFUNG)-RELATED"/>
    <property type="match status" value="1"/>
</dbReference>
<dbReference type="Gene3D" id="1.50.10.10">
    <property type="match status" value="1"/>
</dbReference>
<dbReference type="EC" id="3.2.1.40" evidence="2"/>
<feature type="domain" description="Alpha-L-rhamnosidase C-terminal" evidence="5">
    <location>
        <begin position="80"/>
        <end position="155"/>
    </location>
</feature>
<evidence type="ECO:0000313" key="6">
    <source>
        <dbReference type="EMBL" id="GAG28478.1"/>
    </source>
</evidence>
<dbReference type="InterPro" id="IPR012341">
    <property type="entry name" value="6hp_glycosidase-like_sf"/>
</dbReference>
<evidence type="ECO:0000256" key="1">
    <source>
        <dbReference type="ARBA" id="ARBA00001445"/>
    </source>
</evidence>
<evidence type="ECO:0000259" key="4">
    <source>
        <dbReference type="Pfam" id="PF17389"/>
    </source>
</evidence>
<organism evidence="6">
    <name type="scientific">marine sediment metagenome</name>
    <dbReference type="NCBI Taxonomy" id="412755"/>
    <lineage>
        <taxon>unclassified sequences</taxon>
        <taxon>metagenomes</taxon>
        <taxon>ecological metagenomes</taxon>
    </lineage>
</organism>
<dbReference type="SUPFAM" id="SSF48208">
    <property type="entry name" value="Six-hairpin glycosidases"/>
    <property type="match status" value="1"/>
</dbReference>
<dbReference type="Pfam" id="PF17390">
    <property type="entry name" value="Bac_rhamnosid_C"/>
    <property type="match status" value="1"/>
</dbReference>
<feature type="non-terminal residue" evidence="6">
    <location>
        <position position="1"/>
    </location>
</feature>
<comment type="caution">
    <text evidence="6">The sequence shown here is derived from an EMBL/GenBank/DDBJ whole genome shotgun (WGS) entry which is preliminary data.</text>
</comment>
<comment type="catalytic activity">
    <reaction evidence="1">
        <text>Hydrolysis of terminal non-reducing alpha-L-rhamnose residues in alpha-L-rhamnosides.</text>
        <dbReference type="EC" id="3.2.1.40"/>
    </reaction>
</comment>
<dbReference type="GO" id="GO:0030596">
    <property type="term" value="F:alpha-L-rhamnosidase activity"/>
    <property type="evidence" value="ECO:0007669"/>
    <property type="project" value="UniProtKB-EC"/>
</dbReference>
<dbReference type="InterPro" id="IPR035398">
    <property type="entry name" value="Bac_rhamnosid_C"/>
</dbReference>
<dbReference type="GO" id="GO:0005975">
    <property type="term" value="P:carbohydrate metabolic process"/>
    <property type="evidence" value="ECO:0007669"/>
    <property type="project" value="InterPro"/>
</dbReference>